<dbReference type="GO" id="GO:0005886">
    <property type="term" value="C:plasma membrane"/>
    <property type="evidence" value="ECO:0007669"/>
    <property type="project" value="UniProtKB-SubCell"/>
</dbReference>
<dbReference type="Pfam" id="PF02653">
    <property type="entry name" value="BPD_transp_2"/>
    <property type="match status" value="1"/>
</dbReference>
<evidence type="ECO:0000256" key="4">
    <source>
        <dbReference type="ARBA" id="ARBA00022989"/>
    </source>
</evidence>
<feature type="transmembrane region" description="Helical" evidence="6">
    <location>
        <begin position="245"/>
        <end position="272"/>
    </location>
</feature>
<feature type="transmembrane region" description="Helical" evidence="6">
    <location>
        <begin position="113"/>
        <end position="133"/>
    </location>
</feature>
<evidence type="ECO:0000256" key="2">
    <source>
        <dbReference type="ARBA" id="ARBA00022475"/>
    </source>
</evidence>
<feature type="transmembrane region" description="Helical" evidence="6">
    <location>
        <begin position="65"/>
        <end position="83"/>
    </location>
</feature>
<comment type="subcellular location">
    <subcellularLocation>
        <location evidence="1">Cell membrane</location>
        <topology evidence="1">Multi-pass membrane protein</topology>
    </subcellularLocation>
</comment>
<dbReference type="Proteomes" id="UP000621436">
    <property type="component" value="Unassembled WGS sequence"/>
</dbReference>
<feature type="transmembrane region" description="Helical" evidence="6">
    <location>
        <begin position="89"/>
        <end position="106"/>
    </location>
</feature>
<keyword evidence="8" id="KW-1185">Reference proteome</keyword>
<comment type="caution">
    <text evidence="7">The sequence shown here is derived from an EMBL/GenBank/DDBJ whole genome shotgun (WGS) entry which is preliminary data.</text>
</comment>
<evidence type="ECO:0000313" key="7">
    <source>
        <dbReference type="EMBL" id="MBF8436077.1"/>
    </source>
</evidence>
<accession>A0A931F9M3</accession>
<dbReference type="PANTHER" id="PTHR30482">
    <property type="entry name" value="HIGH-AFFINITY BRANCHED-CHAIN AMINO ACID TRANSPORT SYSTEM PERMEASE"/>
    <property type="match status" value="1"/>
</dbReference>
<dbReference type="RefSeq" id="WP_270452839.1">
    <property type="nucleotide sequence ID" value="NZ_JADPIE010000002.1"/>
</dbReference>
<feature type="transmembrane region" description="Helical" evidence="6">
    <location>
        <begin position="284"/>
        <end position="304"/>
    </location>
</feature>
<proteinExistence type="predicted"/>
<evidence type="ECO:0000256" key="1">
    <source>
        <dbReference type="ARBA" id="ARBA00004651"/>
    </source>
</evidence>
<protein>
    <submittedName>
        <fullName evidence="7">Branched-chain amino acid ABC transporter permease</fullName>
    </submittedName>
</protein>
<keyword evidence="5 6" id="KW-0472">Membrane</keyword>
<organism evidence="7 8">
    <name type="scientific">Halonatronomonas betaini</name>
    <dbReference type="NCBI Taxonomy" id="2778430"/>
    <lineage>
        <taxon>Bacteria</taxon>
        <taxon>Bacillati</taxon>
        <taxon>Bacillota</taxon>
        <taxon>Clostridia</taxon>
        <taxon>Halanaerobiales</taxon>
        <taxon>Halarsenatibacteraceae</taxon>
        <taxon>Halonatronomonas</taxon>
    </lineage>
</organism>
<evidence type="ECO:0000256" key="3">
    <source>
        <dbReference type="ARBA" id="ARBA00022692"/>
    </source>
</evidence>
<evidence type="ECO:0000313" key="8">
    <source>
        <dbReference type="Proteomes" id="UP000621436"/>
    </source>
</evidence>
<dbReference type="InterPro" id="IPR043428">
    <property type="entry name" value="LivM-like"/>
</dbReference>
<dbReference type="EMBL" id="JADPIE010000002">
    <property type="protein sequence ID" value="MBF8436077.1"/>
    <property type="molecule type" value="Genomic_DNA"/>
</dbReference>
<dbReference type="InterPro" id="IPR001851">
    <property type="entry name" value="ABC_transp_permease"/>
</dbReference>
<dbReference type="PANTHER" id="PTHR30482:SF17">
    <property type="entry name" value="ABC TRANSPORTER ATP-BINDING PROTEIN"/>
    <property type="match status" value="1"/>
</dbReference>
<keyword evidence="4 6" id="KW-1133">Transmembrane helix</keyword>
<sequence>MINKIKNNFNSFSFIAIVILALFAPYILTPFLLTVLIRVLYMTILTYSLSFLAGKGGMVSLGQTLFFGLSGYTLAILLISHGFSHWTAILAAMGAALVGALLIGLITIRTTGVYFIMISLALGQMAWAVALQWSSLTHGDDGIIGIRPPDLFGFSLTNRVNFYYLLLISFVLIFLFLRMISLSKFGLALKAVSNNPDKIQSLGYNTSLIRYISFVISGFIAGLSALFFVYYNGIISPVTVGINQAVWILVAAILGGINSLIGPLIGVTAVILMEVQLSRFTDRYMMIIGTVFILVILFMPEGIWGKIQELRR</sequence>
<keyword evidence="2" id="KW-1003">Cell membrane</keyword>
<keyword evidence="3 6" id="KW-0812">Transmembrane</keyword>
<name>A0A931F9M3_9FIRM</name>
<gene>
    <name evidence="7" type="ORF">I0Q91_03215</name>
</gene>
<feature type="transmembrane region" description="Helical" evidence="6">
    <location>
        <begin position="12"/>
        <end position="29"/>
    </location>
</feature>
<feature type="transmembrane region" description="Helical" evidence="6">
    <location>
        <begin position="162"/>
        <end position="180"/>
    </location>
</feature>
<dbReference type="CDD" id="cd06581">
    <property type="entry name" value="TM_PBP1_LivM_like"/>
    <property type="match status" value="1"/>
</dbReference>
<dbReference type="AlphaFoldDB" id="A0A931F9M3"/>
<dbReference type="GO" id="GO:0015658">
    <property type="term" value="F:branched-chain amino acid transmembrane transporter activity"/>
    <property type="evidence" value="ECO:0007669"/>
    <property type="project" value="InterPro"/>
</dbReference>
<evidence type="ECO:0000256" key="5">
    <source>
        <dbReference type="ARBA" id="ARBA00023136"/>
    </source>
</evidence>
<feature type="transmembrane region" description="Helical" evidence="6">
    <location>
        <begin position="208"/>
        <end position="233"/>
    </location>
</feature>
<evidence type="ECO:0000256" key="6">
    <source>
        <dbReference type="SAM" id="Phobius"/>
    </source>
</evidence>
<reference evidence="7" key="1">
    <citation type="submission" date="2020-11" db="EMBL/GenBank/DDBJ databases">
        <title>Halonatronomonas betainensis gen. nov., sp. nov. a novel haloalkaliphilic representative of the family Halanaerobiacae capable of betaine degradation.</title>
        <authorList>
            <person name="Boltyanskaya Y."/>
            <person name="Kevbrin V."/>
            <person name="Detkova E."/>
            <person name="Grouzdev D.S."/>
            <person name="Koziaeva V."/>
            <person name="Zhilina T."/>
        </authorList>
    </citation>
    <scope>NUCLEOTIDE SEQUENCE</scope>
    <source>
        <strain evidence="7">Z-7014</strain>
    </source>
</reference>